<evidence type="ECO:0000313" key="2">
    <source>
        <dbReference type="Proteomes" id="UP001223079"/>
    </source>
</evidence>
<name>A0ABT9YPZ2_9STRE</name>
<accession>A0ABT9YPZ2</accession>
<evidence type="ECO:0000313" key="1">
    <source>
        <dbReference type="EMBL" id="MDQ0222069.1"/>
    </source>
</evidence>
<proteinExistence type="predicted"/>
<gene>
    <name evidence="1" type="ORF">J2S23_000606</name>
</gene>
<sequence length="86" mass="9812">MTQLPQLNTNTTLAQIASPHQLRVARELAKAMSTNQARELLATDLMYKVGNLSLIQEEILKNNPEAQVYTDYILRAFTHYASEHLR</sequence>
<reference evidence="1 2" key="1">
    <citation type="submission" date="2023-07" db="EMBL/GenBank/DDBJ databases">
        <title>Genomic Encyclopedia of Type Strains, Phase IV (KMG-IV): sequencing the most valuable type-strain genomes for metagenomic binning, comparative biology and taxonomic classification.</title>
        <authorList>
            <person name="Goeker M."/>
        </authorList>
    </citation>
    <scope>NUCLEOTIDE SEQUENCE [LARGE SCALE GENOMIC DNA]</scope>
    <source>
        <strain evidence="1 2">DSM 105143</strain>
    </source>
</reference>
<dbReference type="EMBL" id="JAUSTM010000004">
    <property type="protein sequence ID" value="MDQ0222069.1"/>
    <property type="molecule type" value="Genomic_DNA"/>
</dbReference>
<organism evidence="1 2">
    <name type="scientific">Streptococcus moroccensis</name>
    <dbReference type="NCBI Taxonomy" id="1451356"/>
    <lineage>
        <taxon>Bacteria</taxon>
        <taxon>Bacillati</taxon>
        <taxon>Bacillota</taxon>
        <taxon>Bacilli</taxon>
        <taxon>Lactobacillales</taxon>
        <taxon>Streptococcaceae</taxon>
        <taxon>Streptococcus</taxon>
    </lineage>
</organism>
<keyword evidence="2" id="KW-1185">Reference proteome</keyword>
<comment type="caution">
    <text evidence="1">The sequence shown here is derived from an EMBL/GenBank/DDBJ whole genome shotgun (WGS) entry which is preliminary data.</text>
</comment>
<dbReference type="RefSeq" id="WP_307121290.1">
    <property type="nucleotide sequence ID" value="NZ_JAUSTM010000004.1"/>
</dbReference>
<protein>
    <submittedName>
        <fullName evidence="1">AAA+ superfamily ATPase</fullName>
    </submittedName>
</protein>
<dbReference type="Proteomes" id="UP001223079">
    <property type="component" value="Unassembled WGS sequence"/>
</dbReference>